<gene>
    <name evidence="4" type="ORF">EAE32_06170</name>
</gene>
<dbReference type="PANTHER" id="PTHR30055:SF231">
    <property type="entry name" value="TRANSCRIPTIONAL REGULATORY PROTEIN (PROBABLY DEOR-FAMILY)-RELATED"/>
    <property type="match status" value="1"/>
</dbReference>
<dbReference type="GO" id="GO:0003700">
    <property type="term" value="F:DNA-binding transcription factor activity"/>
    <property type="evidence" value="ECO:0007669"/>
    <property type="project" value="TreeGrafter"/>
</dbReference>
<comment type="caution">
    <text evidence="4">The sequence shown here is derived from an EMBL/GenBank/DDBJ whole genome shotgun (WGS) entry which is preliminary data.</text>
</comment>
<dbReference type="RefSeq" id="WP_121864472.1">
    <property type="nucleotide sequence ID" value="NZ_RDEX01000001.1"/>
</dbReference>
<dbReference type="AlphaFoldDB" id="A0A3L9L959"/>
<feature type="domain" description="HTH tetR-type" evidence="3">
    <location>
        <begin position="15"/>
        <end position="75"/>
    </location>
</feature>
<dbReference type="InterPro" id="IPR001647">
    <property type="entry name" value="HTH_TetR"/>
</dbReference>
<dbReference type="GO" id="GO:0000976">
    <property type="term" value="F:transcription cis-regulatory region binding"/>
    <property type="evidence" value="ECO:0007669"/>
    <property type="project" value="TreeGrafter"/>
</dbReference>
<dbReference type="Gene3D" id="1.10.357.10">
    <property type="entry name" value="Tetracycline Repressor, domain 2"/>
    <property type="match status" value="1"/>
</dbReference>
<dbReference type="EMBL" id="RDEX01000001">
    <property type="protein sequence ID" value="RLY94724.1"/>
    <property type="molecule type" value="Genomic_DNA"/>
</dbReference>
<keyword evidence="5" id="KW-1185">Reference proteome</keyword>
<sequence length="192" mass="20881">MSTPSPGAPRTRDPERRRREILEAATEIAVARGPGALTHRAVSAQTGIPLGTITRHFPSIDALRESALSRLAAESENALDLIAADLARAADPAQRLAELAHEHLLEPHYARASLAMVTTPFQDEQLRDLSLRWTEQLTEILSDHCTDDAAEAVAFYLDGALIHSALTGRAPGTARLEHTLRALMTPSRTEDQ</sequence>
<organism evidence="4 5">
    <name type="scientific">Kocuria tytonicola</name>
    <dbReference type="NCBI Taxonomy" id="2055946"/>
    <lineage>
        <taxon>Bacteria</taxon>
        <taxon>Bacillati</taxon>
        <taxon>Actinomycetota</taxon>
        <taxon>Actinomycetes</taxon>
        <taxon>Micrococcales</taxon>
        <taxon>Micrococcaceae</taxon>
        <taxon>Kocuria</taxon>
    </lineage>
</organism>
<evidence type="ECO:0000313" key="5">
    <source>
        <dbReference type="Proteomes" id="UP000277871"/>
    </source>
</evidence>
<evidence type="ECO:0000313" key="4">
    <source>
        <dbReference type="EMBL" id="RLY94724.1"/>
    </source>
</evidence>
<evidence type="ECO:0000256" key="1">
    <source>
        <dbReference type="ARBA" id="ARBA00023125"/>
    </source>
</evidence>
<dbReference type="InterPro" id="IPR009057">
    <property type="entry name" value="Homeodomain-like_sf"/>
</dbReference>
<keyword evidence="1 2" id="KW-0238">DNA-binding</keyword>
<dbReference type="InterPro" id="IPR050109">
    <property type="entry name" value="HTH-type_TetR-like_transc_reg"/>
</dbReference>
<evidence type="ECO:0000259" key="3">
    <source>
        <dbReference type="PROSITE" id="PS50977"/>
    </source>
</evidence>
<protein>
    <submittedName>
        <fullName evidence="4">TetR family transcriptional regulator</fullName>
    </submittedName>
</protein>
<name>A0A3L9L959_9MICC</name>
<dbReference type="Proteomes" id="UP000277871">
    <property type="component" value="Unassembled WGS sequence"/>
</dbReference>
<dbReference type="PANTHER" id="PTHR30055">
    <property type="entry name" value="HTH-TYPE TRANSCRIPTIONAL REGULATOR RUTR"/>
    <property type="match status" value="1"/>
</dbReference>
<dbReference type="Pfam" id="PF00440">
    <property type="entry name" value="TetR_N"/>
    <property type="match status" value="1"/>
</dbReference>
<dbReference type="PROSITE" id="PS50977">
    <property type="entry name" value="HTH_TETR_2"/>
    <property type="match status" value="1"/>
</dbReference>
<accession>A0A3L9L959</accession>
<dbReference type="SUPFAM" id="SSF46689">
    <property type="entry name" value="Homeodomain-like"/>
    <property type="match status" value="1"/>
</dbReference>
<proteinExistence type="predicted"/>
<evidence type="ECO:0000256" key="2">
    <source>
        <dbReference type="PROSITE-ProRule" id="PRU00335"/>
    </source>
</evidence>
<feature type="DNA-binding region" description="H-T-H motif" evidence="2">
    <location>
        <begin position="38"/>
        <end position="57"/>
    </location>
</feature>
<reference evidence="4 5" key="1">
    <citation type="submission" date="2018-10" db="EMBL/GenBank/DDBJ databases">
        <title>Kocuria tytonicola, new bacteria from the preen glands of American barn owls (Tyto furcata).</title>
        <authorList>
            <person name="Braun M.S."/>
            <person name="Wang E."/>
            <person name="Zimmermann S."/>
            <person name="Boutin S."/>
            <person name="Wagner H."/>
            <person name="Wink M."/>
        </authorList>
    </citation>
    <scope>NUCLEOTIDE SEQUENCE [LARGE SCALE GENOMIC DNA]</scope>
    <source>
        <strain evidence="4 5">473</strain>
    </source>
</reference>